<dbReference type="PROSITE" id="PS51257">
    <property type="entry name" value="PROKAR_LIPOPROTEIN"/>
    <property type="match status" value="1"/>
</dbReference>
<organism evidence="4 5">
    <name type="scientific">Salinicoccus bachuensis</name>
    <dbReference type="NCBI Taxonomy" id="3136731"/>
    <lineage>
        <taxon>Bacteria</taxon>
        <taxon>Bacillati</taxon>
        <taxon>Bacillota</taxon>
        <taxon>Bacilli</taxon>
        <taxon>Bacillales</taxon>
        <taxon>Staphylococcaceae</taxon>
        <taxon>Salinicoccus</taxon>
    </lineage>
</organism>
<evidence type="ECO:0000313" key="5">
    <source>
        <dbReference type="Proteomes" id="UP001455384"/>
    </source>
</evidence>
<dbReference type="Proteomes" id="UP001455384">
    <property type="component" value="Chromosome"/>
</dbReference>
<feature type="signal peptide" evidence="2">
    <location>
        <begin position="1"/>
        <end position="27"/>
    </location>
</feature>
<dbReference type="Gene3D" id="3.10.450.40">
    <property type="match status" value="2"/>
</dbReference>
<evidence type="ECO:0000313" key="4">
    <source>
        <dbReference type="EMBL" id="WZX29676.1"/>
    </source>
</evidence>
<proteinExistence type="predicted"/>
<feature type="region of interest" description="Disordered" evidence="1">
    <location>
        <begin position="112"/>
        <end position="169"/>
    </location>
</feature>
<dbReference type="RefSeq" id="WP_342388229.1">
    <property type="nucleotide sequence ID" value="NZ_CP138333.2"/>
</dbReference>
<sequence length="222" mass="24811">MMIKKNHLLTGSIASALILGACSSASAETDMDWEDDRTEGTTVVMSAEAENNVKKSAQEAVDAAKKNFDGKVKEVELEADDGIYYYEIELENAKEEYDVDIDANDLTILEESFDRDDDDRNDGRDDDRDDDDRDDNGRDDDDDRDERTSSESGKDQPKQSDGNGLISSTEALKIAQNEVGGEVKEWDFDEDDEEYEVEIDADGKEHEVEIDAKTGKVTEIDD</sequence>
<keyword evidence="5" id="KW-1185">Reference proteome</keyword>
<accession>A0ABZ3CHZ5</accession>
<dbReference type="InterPro" id="IPR025711">
    <property type="entry name" value="PepSY"/>
</dbReference>
<dbReference type="Pfam" id="PF03413">
    <property type="entry name" value="PepSY"/>
    <property type="match status" value="2"/>
</dbReference>
<name>A0ABZ3CHZ5_9STAP</name>
<evidence type="ECO:0000256" key="2">
    <source>
        <dbReference type="SAM" id="SignalP"/>
    </source>
</evidence>
<protein>
    <submittedName>
        <fullName evidence="4">PepSY domain-containing protein</fullName>
    </submittedName>
</protein>
<feature type="domain" description="PepSY" evidence="3">
    <location>
        <begin position="166"/>
        <end position="220"/>
    </location>
</feature>
<feature type="compositionally biased region" description="Acidic residues" evidence="1">
    <location>
        <begin position="127"/>
        <end position="144"/>
    </location>
</feature>
<evidence type="ECO:0000259" key="3">
    <source>
        <dbReference type="Pfam" id="PF03413"/>
    </source>
</evidence>
<dbReference type="EMBL" id="CP138333">
    <property type="protein sequence ID" value="WZX29676.1"/>
    <property type="molecule type" value="Genomic_DNA"/>
</dbReference>
<feature type="compositionally biased region" description="Basic and acidic residues" evidence="1">
    <location>
        <begin position="145"/>
        <end position="158"/>
    </location>
</feature>
<feature type="domain" description="PepSY" evidence="3">
    <location>
        <begin position="55"/>
        <end position="110"/>
    </location>
</feature>
<reference evidence="5" key="1">
    <citation type="submission" date="2023-10" db="EMBL/GenBank/DDBJ databases">
        <title>Genome analysis and identification of Salinococcus sp. Bachu38 nov., a PGPR from the rhizosphere of Tamarix.</title>
        <authorList>
            <person name="Liang Z."/>
            <person name="Zhang X."/>
            <person name="Jia J."/>
            <person name="Chen X."/>
            <person name="Wang Y."/>
            <person name="Wang Q."/>
            <person name="Wang R."/>
        </authorList>
    </citation>
    <scope>NUCLEOTIDE SEQUENCE [LARGE SCALE GENOMIC DNA]</scope>
    <source>
        <strain evidence="5">Bachu38</strain>
    </source>
</reference>
<feature type="chain" id="PRO_5046803242" evidence="2">
    <location>
        <begin position="28"/>
        <end position="222"/>
    </location>
</feature>
<feature type="compositionally biased region" description="Polar residues" evidence="1">
    <location>
        <begin position="159"/>
        <end position="169"/>
    </location>
</feature>
<gene>
    <name evidence="4" type="ORF">RQP18_00445</name>
</gene>
<keyword evidence="2" id="KW-0732">Signal</keyword>
<evidence type="ECO:0000256" key="1">
    <source>
        <dbReference type="SAM" id="MobiDB-lite"/>
    </source>
</evidence>